<dbReference type="PANTHER" id="PTHR11223:SF2">
    <property type="entry name" value="EXPORTIN-1"/>
    <property type="match status" value="1"/>
</dbReference>
<dbReference type="InterPro" id="IPR040485">
    <property type="entry name" value="XPO1_repeat_3"/>
</dbReference>
<dbReference type="GO" id="GO:0000055">
    <property type="term" value="P:ribosomal large subunit export from nucleus"/>
    <property type="evidence" value="ECO:0007669"/>
    <property type="project" value="TreeGrafter"/>
</dbReference>
<dbReference type="Proteomes" id="UP001059596">
    <property type="component" value="Unassembled WGS sequence"/>
</dbReference>
<dbReference type="SUPFAM" id="SSF48371">
    <property type="entry name" value="ARM repeat"/>
    <property type="match status" value="1"/>
</dbReference>
<dbReference type="PROSITE" id="PS50166">
    <property type="entry name" value="IMPORTIN_B_NT"/>
    <property type="match status" value="1"/>
</dbReference>
<dbReference type="InterPro" id="IPR013598">
    <property type="entry name" value="Exportin-1/Importin-b-like"/>
</dbReference>
<dbReference type="Pfam" id="PF18777">
    <property type="entry name" value="CRM1_repeat"/>
    <property type="match status" value="1"/>
</dbReference>
<feature type="non-terminal residue" evidence="10">
    <location>
        <position position="1"/>
    </location>
</feature>
<dbReference type="SMART" id="SM01102">
    <property type="entry name" value="CRM1_C"/>
    <property type="match status" value="1"/>
</dbReference>
<name>A0A9P9YVB5_9MUSC</name>
<sequence length="1121" mass="129280">LQVQSSPAPDPDPEIQIESRRLFLSPSSGGGGSEEAIKINADTAAERRRRERRFYYKAMAAMLTSDEASKLLDFSQKLDINLLDKIVEVVYTAQGEQLRLAQSILTTLKEHPEAWTRVDSILEYSQNQRTKFYALQILEEVIKTRWKVLPRNQCEGIKKYVVSLIIKTSSDPNVMEQNKVYLNKLNMILVHILKREWPRNWETFISDIVGASKTNESLCMNNMVILKNLSEEVFDFSQGQITQTKAKHLKDTMCSEFSQIFTLCSFVLENSMNAALIHVTLETLLRFLNWIPLGYIFETPQIETLIFKFLSVPMFRNVTLKCLSEIAGLSATNYDENFATLFKDTMVQLDQIVGQNMNMNHVFKHGTDTEQELVLNLAMFLCTFLKEHGKLVEDAKYVDYLNQALMYLVMISEVEDVEVFKICLEYWNSLVEDLYNSEFFHPTLESSKRQQVYPRRRFYAPILSKVRFIMISRMAKPEEVLVVENENGEVVREFMKDTNSINLYKNMRETLVFLTHLDSVDTDRIMTLKLLNQVNGSEFSWKNLNTLCWAIGSISGAFCEEDEKRFLVTVIKDLLGLCEQKKGKDNKAIIASNIMYVVGQYPRFLRAHWKFLKTVVNKLFEFMHETHDGVQDMACDTFIKIAIKCRRYFVFIQPNEACTFIDEILTTMSGIICDLQPQQVHTFYEAVGYMISAQVDQVQQDVLIERYMHLPNQVWDDIISRASKNVDFLQNMTAVKQLGSILKTNVAACKALGHAYVIQLGRIYLDMLNVYKITSENIIQAIEVNGVNVNNQPLIKTMHVVKKETLNLISEWVSRSNDNQLVMDNFIPPLLDAILLDYQRCKVPSAREPKVLSAMAIIVHKLRQHITNEVPKIFDAVFECTLDMINKNFEDFPQHRLSFYELLQAVNAHCFKAFLNIPPAQFKLVFDSVVWAFKHTMRNVADMGLNILFKMLQNLDQHPGAAQSFYQTYFTDILMQIFSVVTDTSHTAGLPNHAIILAYMFSLVENRKITVDLGPIPDNMIFIQEYVASLLKSAFNHLSDNQIKVFVTGLFNLDENVPAFKEHLRDFLIQIREATGEDDSDLYLEEREAALAEEQSNKHQMQRNIPGMLNPHELPEDMQDE</sequence>
<evidence type="ECO:0000256" key="3">
    <source>
        <dbReference type="ARBA" id="ARBA00022448"/>
    </source>
</evidence>
<comment type="caution">
    <text evidence="10">The sequence shown here is derived from an EMBL/GenBank/DDBJ whole genome shotgun (WGS) entry which is preliminary data.</text>
</comment>
<dbReference type="PANTHER" id="PTHR11223">
    <property type="entry name" value="EXPORTIN 1/5"/>
    <property type="match status" value="1"/>
</dbReference>
<dbReference type="EMBL" id="JAMKOV010000002">
    <property type="protein sequence ID" value="KAI8043741.1"/>
    <property type="molecule type" value="Genomic_DNA"/>
</dbReference>
<evidence type="ECO:0000256" key="7">
    <source>
        <dbReference type="ARBA" id="ARBA00073514"/>
    </source>
</evidence>
<feature type="region of interest" description="Disordered" evidence="8">
    <location>
        <begin position="1091"/>
        <end position="1121"/>
    </location>
</feature>
<keyword evidence="11" id="KW-1185">Reference proteome</keyword>
<gene>
    <name evidence="10" type="ORF">M5D96_005079</name>
</gene>
<keyword evidence="6" id="KW-0539">Nucleus</keyword>
<dbReference type="Pfam" id="PF18787">
    <property type="entry name" value="CRM1_repeat_3"/>
    <property type="match status" value="1"/>
</dbReference>
<comment type="similarity">
    <text evidence="2">Belongs to the exportin family.</text>
</comment>
<evidence type="ECO:0000256" key="1">
    <source>
        <dbReference type="ARBA" id="ARBA00004123"/>
    </source>
</evidence>
<dbReference type="InterPro" id="IPR041123">
    <property type="entry name" value="CRM1_repeat"/>
</dbReference>
<evidence type="ECO:0000256" key="8">
    <source>
        <dbReference type="SAM" id="MobiDB-lite"/>
    </source>
</evidence>
<dbReference type="GO" id="GO:0005737">
    <property type="term" value="C:cytoplasm"/>
    <property type="evidence" value="ECO:0007669"/>
    <property type="project" value="TreeGrafter"/>
</dbReference>
<feature type="region of interest" description="Disordered" evidence="8">
    <location>
        <begin position="1"/>
        <end position="35"/>
    </location>
</feature>
<evidence type="ECO:0000259" key="9">
    <source>
        <dbReference type="PROSITE" id="PS50166"/>
    </source>
</evidence>
<dbReference type="Pfam" id="PF08767">
    <property type="entry name" value="CRM1_C"/>
    <property type="match status" value="1"/>
</dbReference>
<keyword evidence="5" id="KW-0653">Protein transport</keyword>
<dbReference type="InterPro" id="IPR041235">
    <property type="entry name" value="Exp1_repeat_2"/>
</dbReference>
<protein>
    <recommendedName>
        <fullName evidence="7">Exportin-1</fullName>
    </recommendedName>
</protein>
<reference evidence="10" key="1">
    <citation type="journal article" date="2023" name="Genome Biol. Evol.">
        <title>Long-read-based Genome Assembly of Drosophila gunungcola Reveals Fewer Chemosensory Genes in Flower-breeding Species.</title>
        <authorList>
            <person name="Negi A."/>
            <person name="Liao B.Y."/>
            <person name="Yeh S.D."/>
        </authorList>
    </citation>
    <scope>NUCLEOTIDE SEQUENCE</scope>
    <source>
        <strain evidence="10">Sukarami</strain>
    </source>
</reference>
<dbReference type="Pfam" id="PF08389">
    <property type="entry name" value="Xpo1"/>
    <property type="match status" value="1"/>
</dbReference>
<keyword evidence="4" id="KW-0509">mRNA transport</keyword>
<evidence type="ECO:0000313" key="11">
    <source>
        <dbReference type="Proteomes" id="UP001059596"/>
    </source>
</evidence>
<dbReference type="InterPro" id="IPR001494">
    <property type="entry name" value="Importin-beta_N"/>
</dbReference>
<dbReference type="GO" id="GO:0005634">
    <property type="term" value="C:nucleus"/>
    <property type="evidence" value="ECO:0007669"/>
    <property type="project" value="UniProtKB-SubCell"/>
</dbReference>
<dbReference type="GO" id="GO:0031267">
    <property type="term" value="F:small GTPase binding"/>
    <property type="evidence" value="ECO:0007669"/>
    <property type="project" value="InterPro"/>
</dbReference>
<evidence type="ECO:0000256" key="5">
    <source>
        <dbReference type="ARBA" id="ARBA00022927"/>
    </source>
</evidence>
<dbReference type="FunFam" id="1.25.10.10:FF:001255">
    <property type="entry name" value="Exportin 1"/>
    <property type="match status" value="1"/>
</dbReference>
<dbReference type="GO" id="GO:0000056">
    <property type="term" value="P:ribosomal small subunit export from nucleus"/>
    <property type="evidence" value="ECO:0007669"/>
    <property type="project" value="TreeGrafter"/>
</dbReference>
<accession>A0A9P9YVB5</accession>
<dbReference type="Gene3D" id="1.25.10.10">
    <property type="entry name" value="Leucine-rich Repeat Variant"/>
    <property type="match status" value="1"/>
</dbReference>
<evidence type="ECO:0000313" key="10">
    <source>
        <dbReference type="EMBL" id="KAI8043741.1"/>
    </source>
</evidence>
<dbReference type="InterPro" id="IPR016024">
    <property type="entry name" value="ARM-type_fold"/>
</dbReference>
<organism evidence="10 11">
    <name type="scientific">Drosophila gunungcola</name>
    <name type="common">fruit fly</name>
    <dbReference type="NCBI Taxonomy" id="103775"/>
    <lineage>
        <taxon>Eukaryota</taxon>
        <taxon>Metazoa</taxon>
        <taxon>Ecdysozoa</taxon>
        <taxon>Arthropoda</taxon>
        <taxon>Hexapoda</taxon>
        <taxon>Insecta</taxon>
        <taxon>Pterygota</taxon>
        <taxon>Neoptera</taxon>
        <taxon>Endopterygota</taxon>
        <taxon>Diptera</taxon>
        <taxon>Brachycera</taxon>
        <taxon>Muscomorpha</taxon>
        <taxon>Ephydroidea</taxon>
        <taxon>Drosophilidae</taxon>
        <taxon>Drosophila</taxon>
        <taxon>Sophophora</taxon>
    </lineage>
</organism>
<dbReference type="SMART" id="SM00913">
    <property type="entry name" value="IBN_N"/>
    <property type="match status" value="1"/>
</dbReference>
<keyword evidence="3" id="KW-0813">Transport</keyword>
<dbReference type="Pfam" id="PF03810">
    <property type="entry name" value="IBN_N"/>
    <property type="match status" value="1"/>
</dbReference>
<evidence type="ECO:0000256" key="4">
    <source>
        <dbReference type="ARBA" id="ARBA00022816"/>
    </source>
</evidence>
<evidence type="ECO:0000256" key="6">
    <source>
        <dbReference type="ARBA" id="ARBA00023242"/>
    </source>
</evidence>
<dbReference type="GO" id="GO:0051028">
    <property type="term" value="P:mRNA transport"/>
    <property type="evidence" value="ECO:0007669"/>
    <property type="project" value="UniProtKB-KW"/>
</dbReference>
<dbReference type="InterPro" id="IPR014877">
    <property type="entry name" value="XPO1_C_dom"/>
</dbReference>
<dbReference type="InterPro" id="IPR045065">
    <property type="entry name" value="XPO1/5"/>
</dbReference>
<comment type="subcellular location">
    <subcellularLocation>
        <location evidence="1">Nucleus</location>
    </subcellularLocation>
</comment>
<dbReference type="InterPro" id="IPR011989">
    <property type="entry name" value="ARM-like"/>
</dbReference>
<evidence type="ECO:0000256" key="2">
    <source>
        <dbReference type="ARBA" id="ARBA00009466"/>
    </source>
</evidence>
<dbReference type="GO" id="GO:0006611">
    <property type="term" value="P:protein export from nucleus"/>
    <property type="evidence" value="ECO:0007669"/>
    <property type="project" value="InterPro"/>
</dbReference>
<dbReference type="AlphaFoldDB" id="A0A9P9YVB5"/>
<dbReference type="GO" id="GO:0005049">
    <property type="term" value="F:nuclear export signal receptor activity"/>
    <property type="evidence" value="ECO:0007669"/>
    <property type="project" value="InterPro"/>
</dbReference>
<dbReference type="Pfam" id="PF18784">
    <property type="entry name" value="CRM1_repeat_2"/>
    <property type="match status" value="1"/>
</dbReference>
<feature type="domain" description="Importin N-terminal" evidence="9">
    <location>
        <begin position="101"/>
        <end position="167"/>
    </location>
</feature>
<proteinExistence type="inferred from homology"/>